<keyword evidence="2" id="KW-0520">NAD</keyword>
<gene>
    <name evidence="5" type="ORF">RCC_07971</name>
</gene>
<evidence type="ECO:0000256" key="3">
    <source>
        <dbReference type="PIRSR" id="PIRSR000106-3"/>
    </source>
</evidence>
<evidence type="ECO:0000313" key="6">
    <source>
        <dbReference type="Proteomes" id="UP000225277"/>
    </source>
</evidence>
<dbReference type="Gene3D" id="3.40.50.10380">
    <property type="entry name" value="Malic enzyme, N-terminal domain"/>
    <property type="match status" value="1"/>
</dbReference>
<comment type="cofactor">
    <cofactor evidence="3">
        <name>Mg(2+)</name>
        <dbReference type="ChEBI" id="CHEBI:18420"/>
    </cofactor>
    <cofactor evidence="3">
        <name>Mn(2+)</name>
        <dbReference type="ChEBI" id="CHEBI:29035"/>
    </cofactor>
    <text evidence="3">Divalent metal cations. Prefers magnesium or manganese.</text>
</comment>
<feature type="binding site" evidence="3">
    <location>
        <position position="133"/>
    </location>
    <ligand>
        <name>a divalent metal cation</name>
        <dbReference type="ChEBI" id="CHEBI:60240"/>
    </ligand>
</feature>
<proteinExistence type="inferred from homology"/>
<evidence type="ECO:0000259" key="4">
    <source>
        <dbReference type="SMART" id="SM01274"/>
    </source>
</evidence>
<dbReference type="SMART" id="SM01274">
    <property type="entry name" value="malic"/>
    <property type="match status" value="1"/>
</dbReference>
<dbReference type="GO" id="GO:0046872">
    <property type="term" value="F:metal ion binding"/>
    <property type="evidence" value="ECO:0007669"/>
    <property type="project" value="UniProtKB-KW"/>
</dbReference>
<dbReference type="InterPro" id="IPR012301">
    <property type="entry name" value="Malic_N_dom"/>
</dbReference>
<dbReference type="SUPFAM" id="SSF53223">
    <property type="entry name" value="Aminoacid dehydrogenase-like, N-terminal domain"/>
    <property type="match status" value="1"/>
</dbReference>
<keyword evidence="3" id="KW-0479">Metal-binding</keyword>
<dbReference type="InterPro" id="IPR036291">
    <property type="entry name" value="NAD(P)-bd_dom_sf"/>
</dbReference>
<dbReference type="GeneID" id="35603072"/>
<evidence type="ECO:0000256" key="1">
    <source>
        <dbReference type="ARBA" id="ARBA00008785"/>
    </source>
</evidence>
<dbReference type="PANTHER" id="PTHR23406">
    <property type="entry name" value="MALIC ENZYME-RELATED"/>
    <property type="match status" value="1"/>
</dbReference>
<name>A0A2D3UWC1_9PEZI</name>
<protein>
    <submittedName>
        <fullName evidence="5">Related to NAD-dependent malic enzyme</fullName>
    </submittedName>
</protein>
<sequence length="208" mass="22469">MESYGRAEDIDVIVVSDGEQILGIGDQGVIGILISIAKLVIYALCAGVHPNRVLPVVLDIGTDNKGLMVDDLYLDVKKPRTRGGEYDNFLDTFVQAAKKKFPAAYLHFEDFGLANVRTILDRYTPQIACFNDDVQGTGCVTLATIHAALHVSRIDIGDLRVVMFGSVSAGTGIADQIRDAISVESGKSKEEGVKQIFCVEKPGLLLQS</sequence>
<dbReference type="OrthoDB" id="5365701at2759"/>
<dbReference type="InterPro" id="IPR012302">
    <property type="entry name" value="Malic_NAD-bd"/>
</dbReference>
<dbReference type="EMBL" id="FJUY01000013">
    <property type="protein sequence ID" value="CZT22102.1"/>
    <property type="molecule type" value="Genomic_DNA"/>
</dbReference>
<dbReference type="GO" id="GO:0004471">
    <property type="term" value="F:malate dehydrogenase (decarboxylating) (NAD+) activity"/>
    <property type="evidence" value="ECO:0007669"/>
    <property type="project" value="TreeGrafter"/>
</dbReference>
<dbReference type="GO" id="GO:0005829">
    <property type="term" value="C:cytosol"/>
    <property type="evidence" value="ECO:0007669"/>
    <property type="project" value="TreeGrafter"/>
</dbReference>
<keyword evidence="6" id="KW-1185">Reference proteome</keyword>
<dbReference type="Proteomes" id="UP000225277">
    <property type="component" value="Unassembled WGS sequence"/>
</dbReference>
<feature type="binding site" evidence="3">
    <location>
        <position position="110"/>
    </location>
    <ligand>
        <name>a divalent metal cation</name>
        <dbReference type="ChEBI" id="CHEBI:60240"/>
    </ligand>
</feature>
<dbReference type="AlphaFoldDB" id="A0A2D3UWC1"/>
<dbReference type="PANTHER" id="PTHR23406:SF34">
    <property type="entry name" value="NAD-DEPENDENT MALIC ENZYME, MITOCHONDRIAL"/>
    <property type="match status" value="1"/>
</dbReference>
<dbReference type="InterPro" id="IPR001891">
    <property type="entry name" value="Malic_OxRdtase"/>
</dbReference>
<organism evidence="5 6">
    <name type="scientific">Ramularia collo-cygni</name>
    <dbReference type="NCBI Taxonomy" id="112498"/>
    <lineage>
        <taxon>Eukaryota</taxon>
        <taxon>Fungi</taxon>
        <taxon>Dikarya</taxon>
        <taxon>Ascomycota</taxon>
        <taxon>Pezizomycotina</taxon>
        <taxon>Dothideomycetes</taxon>
        <taxon>Dothideomycetidae</taxon>
        <taxon>Mycosphaerellales</taxon>
        <taxon>Mycosphaerellaceae</taxon>
        <taxon>Ramularia</taxon>
    </lineage>
</organism>
<dbReference type="Pfam" id="PF03949">
    <property type="entry name" value="Malic_M"/>
    <property type="match status" value="1"/>
</dbReference>
<dbReference type="Pfam" id="PF00390">
    <property type="entry name" value="malic"/>
    <property type="match status" value="1"/>
</dbReference>
<dbReference type="InterPro" id="IPR037062">
    <property type="entry name" value="Malic_N_dom_sf"/>
</dbReference>
<evidence type="ECO:0000256" key="2">
    <source>
        <dbReference type="ARBA" id="ARBA00023027"/>
    </source>
</evidence>
<dbReference type="RefSeq" id="XP_023628991.1">
    <property type="nucleotide sequence ID" value="XM_023773223.1"/>
</dbReference>
<dbReference type="Gene3D" id="3.40.50.720">
    <property type="entry name" value="NAD(P)-binding Rossmann-like Domain"/>
    <property type="match status" value="1"/>
</dbReference>
<dbReference type="SUPFAM" id="SSF51735">
    <property type="entry name" value="NAD(P)-binding Rossmann-fold domains"/>
    <property type="match status" value="1"/>
</dbReference>
<reference evidence="5 6" key="1">
    <citation type="submission" date="2016-03" db="EMBL/GenBank/DDBJ databases">
        <authorList>
            <person name="Ploux O."/>
        </authorList>
    </citation>
    <scope>NUCLEOTIDE SEQUENCE [LARGE SCALE GENOMIC DNA]</scope>
    <source>
        <strain evidence="5 6">URUG2</strain>
    </source>
</reference>
<feature type="binding site" evidence="3">
    <location>
        <position position="109"/>
    </location>
    <ligand>
        <name>a divalent metal cation</name>
        <dbReference type="ChEBI" id="CHEBI:60240"/>
    </ligand>
</feature>
<dbReference type="PIRSF" id="PIRSF000106">
    <property type="entry name" value="ME"/>
    <property type="match status" value="1"/>
</dbReference>
<dbReference type="STRING" id="112498.A0A2D3UWC1"/>
<evidence type="ECO:0000313" key="5">
    <source>
        <dbReference type="EMBL" id="CZT22102.1"/>
    </source>
</evidence>
<dbReference type="GO" id="GO:0051287">
    <property type="term" value="F:NAD binding"/>
    <property type="evidence" value="ECO:0007669"/>
    <property type="project" value="InterPro"/>
</dbReference>
<dbReference type="PRINTS" id="PR00072">
    <property type="entry name" value="MALOXRDTASE"/>
</dbReference>
<accession>A0A2D3UWC1</accession>
<dbReference type="InterPro" id="IPR046346">
    <property type="entry name" value="Aminoacid_DH-like_N_sf"/>
</dbReference>
<comment type="similarity">
    <text evidence="1">Belongs to the malic enzymes family.</text>
</comment>
<dbReference type="GO" id="GO:0005739">
    <property type="term" value="C:mitochondrion"/>
    <property type="evidence" value="ECO:0007669"/>
    <property type="project" value="TreeGrafter"/>
</dbReference>
<dbReference type="GO" id="GO:0006108">
    <property type="term" value="P:malate metabolic process"/>
    <property type="evidence" value="ECO:0007669"/>
    <property type="project" value="TreeGrafter"/>
</dbReference>
<feature type="domain" description="Malic enzyme N-terminal" evidence="4">
    <location>
        <begin position="1"/>
        <end position="124"/>
    </location>
</feature>